<sequence length="86" mass="9846">MITYHAIFSSLYSLSLFSVPMMFSRSASSPNYVTRGMPHSVPYRTRRKRSRRYTYAARALSYDFSAEPPVLTRSCVPDPDIGRGLF</sequence>
<dbReference type="AlphaFoldDB" id="A0AAD7J2E8"/>
<evidence type="ECO:0000313" key="2">
    <source>
        <dbReference type="Proteomes" id="UP001215280"/>
    </source>
</evidence>
<name>A0AAD7J2E8_9AGAR</name>
<accession>A0AAD7J2E8</accession>
<comment type="caution">
    <text evidence="1">The sequence shown here is derived from an EMBL/GenBank/DDBJ whole genome shotgun (WGS) entry which is preliminary data.</text>
</comment>
<reference evidence="1" key="1">
    <citation type="submission" date="2023-03" db="EMBL/GenBank/DDBJ databases">
        <title>Massive genome expansion in bonnet fungi (Mycena s.s.) driven by repeated elements and novel gene families across ecological guilds.</title>
        <authorList>
            <consortium name="Lawrence Berkeley National Laboratory"/>
            <person name="Harder C.B."/>
            <person name="Miyauchi S."/>
            <person name="Viragh M."/>
            <person name="Kuo A."/>
            <person name="Thoen E."/>
            <person name="Andreopoulos B."/>
            <person name="Lu D."/>
            <person name="Skrede I."/>
            <person name="Drula E."/>
            <person name="Henrissat B."/>
            <person name="Morin E."/>
            <person name="Kohler A."/>
            <person name="Barry K."/>
            <person name="LaButti K."/>
            <person name="Morin E."/>
            <person name="Salamov A."/>
            <person name="Lipzen A."/>
            <person name="Mereny Z."/>
            <person name="Hegedus B."/>
            <person name="Baldrian P."/>
            <person name="Stursova M."/>
            <person name="Weitz H."/>
            <person name="Taylor A."/>
            <person name="Grigoriev I.V."/>
            <person name="Nagy L.G."/>
            <person name="Martin F."/>
            <person name="Kauserud H."/>
        </authorList>
    </citation>
    <scope>NUCLEOTIDE SEQUENCE</scope>
    <source>
        <strain evidence="1">CBHHK188m</strain>
    </source>
</reference>
<evidence type="ECO:0000313" key="1">
    <source>
        <dbReference type="EMBL" id="KAJ7754368.1"/>
    </source>
</evidence>
<proteinExistence type="predicted"/>
<gene>
    <name evidence="1" type="ORF">DFH07DRAFT_823111</name>
</gene>
<keyword evidence="2" id="KW-1185">Reference proteome</keyword>
<protein>
    <submittedName>
        <fullName evidence="1">Uncharacterized protein</fullName>
    </submittedName>
</protein>
<dbReference type="EMBL" id="JARJLG010000067">
    <property type="protein sequence ID" value="KAJ7754368.1"/>
    <property type="molecule type" value="Genomic_DNA"/>
</dbReference>
<organism evidence="1 2">
    <name type="scientific">Mycena maculata</name>
    <dbReference type="NCBI Taxonomy" id="230809"/>
    <lineage>
        <taxon>Eukaryota</taxon>
        <taxon>Fungi</taxon>
        <taxon>Dikarya</taxon>
        <taxon>Basidiomycota</taxon>
        <taxon>Agaricomycotina</taxon>
        <taxon>Agaricomycetes</taxon>
        <taxon>Agaricomycetidae</taxon>
        <taxon>Agaricales</taxon>
        <taxon>Marasmiineae</taxon>
        <taxon>Mycenaceae</taxon>
        <taxon>Mycena</taxon>
    </lineage>
</organism>
<dbReference type="Proteomes" id="UP001215280">
    <property type="component" value="Unassembled WGS sequence"/>
</dbReference>